<proteinExistence type="predicted"/>
<dbReference type="EMBL" id="BGZK01000847">
    <property type="protein sequence ID" value="GBP62701.1"/>
    <property type="molecule type" value="Genomic_DNA"/>
</dbReference>
<evidence type="ECO:0000313" key="2">
    <source>
        <dbReference type="Proteomes" id="UP000299102"/>
    </source>
</evidence>
<organism evidence="1 2">
    <name type="scientific">Eumeta variegata</name>
    <name type="common">Bagworm moth</name>
    <name type="synonym">Eumeta japonica</name>
    <dbReference type="NCBI Taxonomy" id="151549"/>
    <lineage>
        <taxon>Eukaryota</taxon>
        <taxon>Metazoa</taxon>
        <taxon>Ecdysozoa</taxon>
        <taxon>Arthropoda</taxon>
        <taxon>Hexapoda</taxon>
        <taxon>Insecta</taxon>
        <taxon>Pterygota</taxon>
        <taxon>Neoptera</taxon>
        <taxon>Endopterygota</taxon>
        <taxon>Lepidoptera</taxon>
        <taxon>Glossata</taxon>
        <taxon>Ditrysia</taxon>
        <taxon>Tineoidea</taxon>
        <taxon>Psychidae</taxon>
        <taxon>Oiketicinae</taxon>
        <taxon>Eumeta</taxon>
    </lineage>
</organism>
<dbReference type="Proteomes" id="UP000299102">
    <property type="component" value="Unassembled WGS sequence"/>
</dbReference>
<keyword evidence="2" id="KW-1185">Reference proteome</keyword>
<dbReference type="AlphaFoldDB" id="A0A4C1XFJ7"/>
<comment type="caution">
    <text evidence="1">The sequence shown here is derived from an EMBL/GenBank/DDBJ whole genome shotgun (WGS) entry which is preliminary data.</text>
</comment>
<reference evidence="1 2" key="1">
    <citation type="journal article" date="2019" name="Commun. Biol.">
        <title>The bagworm genome reveals a unique fibroin gene that provides high tensile strength.</title>
        <authorList>
            <person name="Kono N."/>
            <person name="Nakamura H."/>
            <person name="Ohtoshi R."/>
            <person name="Tomita M."/>
            <person name="Numata K."/>
            <person name="Arakawa K."/>
        </authorList>
    </citation>
    <scope>NUCLEOTIDE SEQUENCE [LARGE SCALE GENOMIC DNA]</scope>
</reference>
<gene>
    <name evidence="1" type="ORF">EVAR_48046_1</name>
</gene>
<accession>A0A4C1XFJ7</accession>
<sequence length="68" mass="7473">MPLCGAVTETKRTKHKPIAMTERDKSRYTEGSVIMWRSVGFAGAWIRSDGSVEPAGIRATFSQKLESG</sequence>
<evidence type="ECO:0000313" key="1">
    <source>
        <dbReference type="EMBL" id="GBP62701.1"/>
    </source>
</evidence>
<protein>
    <submittedName>
        <fullName evidence="1">Uncharacterized protein</fullName>
    </submittedName>
</protein>
<name>A0A4C1XFJ7_EUMVA</name>